<dbReference type="GO" id="GO:0006402">
    <property type="term" value="P:mRNA catabolic process"/>
    <property type="evidence" value="ECO:0007669"/>
    <property type="project" value="TreeGrafter"/>
</dbReference>
<dbReference type="PANTHER" id="PTHR12979:SF5">
    <property type="entry name" value="CCR4-NOT TRANSCRIPTION COMPLEX SUBUNIT 10"/>
    <property type="match status" value="1"/>
</dbReference>
<proteinExistence type="inferred from homology"/>
<dbReference type="Gene3D" id="1.25.40.10">
    <property type="entry name" value="Tetratricopeptide repeat domain"/>
    <property type="match status" value="1"/>
</dbReference>
<comment type="function">
    <text evidence="2">Component of the CCR4-NOT complex which is one of the major cellular mRNA deadenylases and is linked to various cellular processes including bulk mRNA degradation, miRNA-mediated repression, translational repression during translational initiation and general transcription regulation.</text>
</comment>
<feature type="region of interest" description="Disordered" evidence="3">
    <location>
        <begin position="1"/>
        <end position="28"/>
    </location>
</feature>
<organism evidence="4 5">
    <name type="scientific">Halocaridina rubra</name>
    <name type="common">Hawaiian red shrimp</name>
    <dbReference type="NCBI Taxonomy" id="373956"/>
    <lineage>
        <taxon>Eukaryota</taxon>
        <taxon>Metazoa</taxon>
        <taxon>Ecdysozoa</taxon>
        <taxon>Arthropoda</taxon>
        <taxon>Crustacea</taxon>
        <taxon>Multicrustacea</taxon>
        <taxon>Malacostraca</taxon>
        <taxon>Eumalacostraca</taxon>
        <taxon>Eucarida</taxon>
        <taxon>Decapoda</taxon>
        <taxon>Pleocyemata</taxon>
        <taxon>Caridea</taxon>
        <taxon>Atyoidea</taxon>
        <taxon>Atyidae</taxon>
        <taxon>Halocaridina</taxon>
    </lineage>
</organism>
<reference evidence="4 5" key="1">
    <citation type="submission" date="2023-11" db="EMBL/GenBank/DDBJ databases">
        <title>Halocaridina rubra genome assembly.</title>
        <authorList>
            <person name="Smith C."/>
        </authorList>
    </citation>
    <scope>NUCLEOTIDE SEQUENCE [LARGE SCALE GENOMIC DNA]</scope>
    <source>
        <strain evidence="4">EP-1</strain>
        <tissue evidence="4">Whole</tissue>
    </source>
</reference>
<dbReference type="GO" id="GO:0030014">
    <property type="term" value="C:CCR4-NOT complex"/>
    <property type="evidence" value="ECO:0007669"/>
    <property type="project" value="UniProtKB-UniRule"/>
</dbReference>
<evidence type="ECO:0000313" key="5">
    <source>
        <dbReference type="Proteomes" id="UP001381693"/>
    </source>
</evidence>
<dbReference type="PANTHER" id="PTHR12979">
    <property type="entry name" value="CCR4-NOT TRANSCRIPTION COMPLEX SUBUNIT 10"/>
    <property type="match status" value="1"/>
</dbReference>
<comment type="caution">
    <text evidence="4">The sequence shown here is derived from an EMBL/GenBank/DDBJ whole genome shotgun (WGS) entry which is preliminary data.</text>
</comment>
<dbReference type="GO" id="GO:0005634">
    <property type="term" value="C:nucleus"/>
    <property type="evidence" value="ECO:0007669"/>
    <property type="project" value="UniProtKB-SubCell"/>
</dbReference>
<dbReference type="EMBL" id="JAXCGZ010009804">
    <property type="protein sequence ID" value="KAK7076165.1"/>
    <property type="molecule type" value="Genomic_DNA"/>
</dbReference>
<feature type="compositionally biased region" description="Low complexity" evidence="3">
    <location>
        <begin position="220"/>
        <end position="234"/>
    </location>
</feature>
<keyword evidence="5" id="KW-1185">Reference proteome</keyword>
<dbReference type="GO" id="GO:0017148">
    <property type="term" value="P:negative regulation of translation"/>
    <property type="evidence" value="ECO:0007669"/>
    <property type="project" value="TreeGrafter"/>
</dbReference>
<comment type="subcellular location">
    <subcellularLocation>
        <location evidence="2">Cytoplasm</location>
    </subcellularLocation>
    <subcellularLocation>
        <location evidence="2">Nucleus</location>
    </subcellularLocation>
</comment>
<accession>A0AAN9A8M6</accession>
<evidence type="ECO:0000256" key="3">
    <source>
        <dbReference type="SAM" id="MobiDB-lite"/>
    </source>
</evidence>
<dbReference type="InterPro" id="IPR039740">
    <property type="entry name" value="CNOT10"/>
</dbReference>
<comment type="similarity">
    <text evidence="1 2">Belongs to the CNOT10 family.</text>
</comment>
<keyword evidence="2" id="KW-0810">Translation regulation</keyword>
<protein>
    <recommendedName>
        <fullName evidence="2">CCR4-NOT transcription complex subunit 10</fullName>
    </recommendedName>
</protein>
<evidence type="ECO:0000313" key="4">
    <source>
        <dbReference type="EMBL" id="KAK7076165.1"/>
    </source>
</evidence>
<dbReference type="SUPFAM" id="SSF48452">
    <property type="entry name" value="TPR-like"/>
    <property type="match status" value="1"/>
</dbReference>
<gene>
    <name evidence="4" type="primary">CNOT10_2</name>
    <name evidence="4" type="ORF">SK128_013065</name>
</gene>
<keyword evidence="2" id="KW-0539">Nucleus</keyword>
<dbReference type="InterPro" id="IPR011990">
    <property type="entry name" value="TPR-like_helical_dom_sf"/>
</dbReference>
<evidence type="ECO:0000256" key="1">
    <source>
        <dbReference type="ARBA" id="ARBA00010080"/>
    </source>
</evidence>
<keyword evidence="2" id="KW-0804">Transcription</keyword>
<dbReference type="GO" id="GO:0031047">
    <property type="term" value="P:regulatory ncRNA-mediated gene silencing"/>
    <property type="evidence" value="ECO:0007669"/>
    <property type="project" value="UniProtKB-UniRule"/>
</dbReference>
<dbReference type="AlphaFoldDB" id="A0AAN9A8M6"/>
<sequence length="329" mass="35947">MAENKSIAEDSPNPPAIGESNNSCDATDTERDLAQAALAEFNKSNYQTTLTLLNQLQESRPKDPKVLMNKAVAEYYRSDLKKTDAFRKQLVEICSQAGFKIDEVSLSGEVDQSVIHLNNCVILYHLHQYRTALALLEKMYVGLESLEESVGIGVCLLMAECYLGAYQPEKVLTVISHTETTFLPQPLPHTPSPKQAPSQEKENKSPEKIYVPFGSGSNGGSSSSSSSSSIGSSSVPPPPPPPDEIRCSATQEQLRAKLQQLRVRALLMMRALRVAKKELKTVVTHAVSSGKSLNITLVSLKSQLEYLRGNYRKAIKVLNQCAAVPSPSS</sequence>
<keyword evidence="2" id="KW-0805">Transcription regulation</keyword>
<dbReference type="GO" id="GO:0005737">
    <property type="term" value="C:cytoplasm"/>
    <property type="evidence" value="ECO:0007669"/>
    <property type="project" value="UniProtKB-SubCell"/>
</dbReference>
<keyword evidence="2" id="KW-0943">RNA-mediated gene silencing</keyword>
<feature type="non-terminal residue" evidence="4">
    <location>
        <position position="329"/>
    </location>
</feature>
<name>A0AAN9A8M6_HALRR</name>
<evidence type="ECO:0000256" key="2">
    <source>
        <dbReference type="RuleBase" id="RU367083"/>
    </source>
</evidence>
<feature type="region of interest" description="Disordered" evidence="3">
    <location>
        <begin position="182"/>
        <end position="246"/>
    </location>
</feature>
<keyword evidence="2" id="KW-0963">Cytoplasm</keyword>
<dbReference type="Proteomes" id="UP001381693">
    <property type="component" value="Unassembled WGS sequence"/>
</dbReference>